<keyword evidence="2" id="KW-0645">Protease</keyword>
<dbReference type="AlphaFoldDB" id="A0A9X4QQI2"/>
<name>A0A9X4QQI2_9BACL</name>
<proteinExistence type="predicted"/>
<accession>A0A9X4QQI2</accession>
<keyword evidence="2" id="KW-0121">Carboxypeptidase</keyword>
<keyword evidence="2" id="KW-0378">Hydrolase</keyword>
<organism evidence="2 3">
    <name type="scientific">Cohnella ginsengisoli</name>
    <dbReference type="NCBI Taxonomy" id="425004"/>
    <lineage>
        <taxon>Bacteria</taxon>
        <taxon>Bacillati</taxon>
        <taxon>Bacillota</taxon>
        <taxon>Bacilli</taxon>
        <taxon>Bacillales</taxon>
        <taxon>Paenibacillaceae</taxon>
        <taxon>Cohnella</taxon>
    </lineage>
</organism>
<dbReference type="GO" id="GO:0008270">
    <property type="term" value="F:zinc ion binding"/>
    <property type="evidence" value="ECO:0007669"/>
    <property type="project" value="InterPro"/>
</dbReference>
<dbReference type="RefSeq" id="WP_277568669.1">
    <property type="nucleotide sequence ID" value="NZ_JAPDHZ010000008.1"/>
</dbReference>
<evidence type="ECO:0000313" key="3">
    <source>
        <dbReference type="Proteomes" id="UP001153387"/>
    </source>
</evidence>
<dbReference type="Proteomes" id="UP001153387">
    <property type="component" value="Unassembled WGS sequence"/>
</dbReference>
<evidence type="ECO:0000259" key="1">
    <source>
        <dbReference type="Pfam" id="PF00246"/>
    </source>
</evidence>
<keyword evidence="3" id="KW-1185">Reference proteome</keyword>
<feature type="domain" description="Peptidase M14" evidence="1">
    <location>
        <begin position="28"/>
        <end position="260"/>
    </location>
</feature>
<dbReference type="GO" id="GO:0004181">
    <property type="term" value="F:metallocarboxypeptidase activity"/>
    <property type="evidence" value="ECO:0007669"/>
    <property type="project" value="InterPro"/>
</dbReference>
<dbReference type="EMBL" id="JAPDHZ010000008">
    <property type="protein sequence ID" value="MDG0794958.1"/>
    <property type="molecule type" value="Genomic_DNA"/>
</dbReference>
<sequence>MQASFWRGKLTDIEDAMANLSLGQASVLTASAGGRSVYLAEYGDKQDFGRQANYSSACGARDPSKYANKGEDARPVLLIVGGVHGGELEGIVGVMNLIRLLETGEDYRGRRHDYIYENASRFRLLLIPCMNPDGRARLPVDSLIGVPYEQFVYYMQGSWKDGTLCRWPDCKAVHPIKEASAFLGSYFNDDGVNMMHDNFFAPMAKETAALLGLADREAVDFHMSLHGGADTAVHFPWIPYLPVDVKRRQQAFNLRMAEAHRVRGLPFDVVEQMVQDGETYPYPSFNLTTAVHQVCGGLSMTYESNMGIDGSGLRFTPDEILDCHFLLFEQMFRFALEGRVRA</sequence>
<reference evidence="2 3" key="1">
    <citation type="submission" date="2022-10" db="EMBL/GenBank/DDBJ databases">
        <title>Comparative genomic analysis of Cohnella hashimotonis sp. nov., isolated from the International Space Station.</title>
        <authorList>
            <person name="Simpson A."/>
            <person name="Venkateswaran K."/>
        </authorList>
    </citation>
    <scope>NUCLEOTIDE SEQUENCE [LARGE SCALE GENOMIC DNA]</scope>
    <source>
        <strain evidence="2 3">DSM 18997</strain>
    </source>
</reference>
<dbReference type="SUPFAM" id="SSF53187">
    <property type="entry name" value="Zn-dependent exopeptidases"/>
    <property type="match status" value="1"/>
</dbReference>
<protein>
    <submittedName>
        <fullName evidence="2">M14 family zinc carboxypeptidase</fullName>
    </submittedName>
</protein>
<dbReference type="GO" id="GO:0006508">
    <property type="term" value="P:proteolysis"/>
    <property type="evidence" value="ECO:0007669"/>
    <property type="project" value="InterPro"/>
</dbReference>
<dbReference type="InterPro" id="IPR000834">
    <property type="entry name" value="Peptidase_M14"/>
</dbReference>
<dbReference type="Pfam" id="PF00246">
    <property type="entry name" value="Peptidase_M14"/>
    <property type="match status" value="1"/>
</dbReference>
<dbReference type="Gene3D" id="3.40.630.10">
    <property type="entry name" value="Zn peptidases"/>
    <property type="match status" value="1"/>
</dbReference>
<gene>
    <name evidence="2" type="ORF">OMP38_32120</name>
</gene>
<evidence type="ECO:0000313" key="2">
    <source>
        <dbReference type="EMBL" id="MDG0794958.1"/>
    </source>
</evidence>
<comment type="caution">
    <text evidence="2">The sequence shown here is derived from an EMBL/GenBank/DDBJ whole genome shotgun (WGS) entry which is preliminary data.</text>
</comment>